<dbReference type="GO" id="GO:0009966">
    <property type="term" value="P:regulation of signal transduction"/>
    <property type="evidence" value="ECO:0007669"/>
    <property type="project" value="UniProtKB-ARBA"/>
</dbReference>
<dbReference type="Pfam" id="PF00632">
    <property type="entry name" value="HECT"/>
    <property type="match status" value="1"/>
</dbReference>
<feature type="region of interest" description="Disordered" evidence="3">
    <location>
        <begin position="84"/>
        <end position="127"/>
    </location>
</feature>
<dbReference type="Gene3D" id="3.90.1750.10">
    <property type="entry name" value="Hect, E3 ligase catalytic domains"/>
    <property type="match status" value="1"/>
</dbReference>
<dbReference type="SMART" id="SM00119">
    <property type="entry name" value="HECTc"/>
    <property type="match status" value="1"/>
</dbReference>
<keyword evidence="1 2" id="KW-0833">Ubl conjugation pathway</keyword>
<reference evidence="5" key="1">
    <citation type="submission" date="2021-12" db="EMBL/GenBank/DDBJ databases">
        <authorList>
            <person name="King R."/>
        </authorList>
    </citation>
    <scope>NUCLEOTIDE SEQUENCE</scope>
</reference>
<dbReference type="Gene3D" id="3.30.2410.10">
    <property type="entry name" value="Hect, E3 ligase catalytic domain"/>
    <property type="match status" value="1"/>
</dbReference>
<evidence type="ECO:0000313" key="6">
    <source>
        <dbReference type="Proteomes" id="UP001152759"/>
    </source>
</evidence>
<feature type="active site" description="Glycyl thioester intermediate" evidence="2">
    <location>
        <position position="681"/>
    </location>
</feature>
<evidence type="ECO:0000259" key="4">
    <source>
        <dbReference type="PROSITE" id="PS50237"/>
    </source>
</evidence>
<dbReference type="InterPro" id="IPR000569">
    <property type="entry name" value="HECT_dom"/>
</dbReference>
<dbReference type="Proteomes" id="UP001152759">
    <property type="component" value="Chromosome 1"/>
</dbReference>
<dbReference type="SUPFAM" id="SSF56204">
    <property type="entry name" value="Hect, E3 ligase catalytic domain"/>
    <property type="match status" value="1"/>
</dbReference>
<name>A0A9N9ZZA3_BEMTA</name>
<dbReference type="PROSITE" id="PS50237">
    <property type="entry name" value="HECT"/>
    <property type="match status" value="2"/>
</dbReference>
<accession>A0A9N9ZZA3</accession>
<evidence type="ECO:0000313" key="5">
    <source>
        <dbReference type="EMBL" id="CAH0380868.1"/>
    </source>
</evidence>
<comment type="caution">
    <text evidence="2">Lacks conserved residue(s) required for the propagation of feature annotation.</text>
</comment>
<feature type="compositionally biased region" description="Polar residues" evidence="3">
    <location>
        <begin position="114"/>
        <end position="125"/>
    </location>
</feature>
<dbReference type="EMBL" id="OU963862">
    <property type="protein sequence ID" value="CAH0380868.1"/>
    <property type="molecule type" value="Genomic_DNA"/>
</dbReference>
<sequence>MLYRSCCGCKEDLFYPLVQPQKTVFFNTMMASSDEDIDEYFTSCWRKWNERKRKHVTRRQPATNDVAAERSRLFAPYENRSTNMRMSTNSISTDDIPVQSKKRFGPFSSKSRKTLSSNRSNTIASGENPLDLPIKQVILLRRSNKVSPPELGNMHHYYDALLVEDSMVVSKKDTASQIKFRLSLKFPKHLLNKEFDILKKEGRKLVAPKTSDLNGAAVAIIFHNKKMFLRPAKNLDLPPDLEWNSEDEDIGSKALYASSSKKYQGKSSTYVPKTIIDDAEEFAFDTSEPRFIQIGPNKRLTSFPTKLSDYNVDLDDDSNDSCCTQRWIPSPTEDKNDIFQEKYEKPDLSFLISVQVSKVSGDSQESIYVYRDNIWASTVLGLGNPNFSPLKKLYIVFMDEYGREDGIDAGALKQEFFSLNLEAVRKSDMFFGPEFERDLNHSKDHCENNHYYMMGVLIALSFSYNGSQPQFFSTHLFNDIISGTYQRKLIPGNLRSFEIQAEVEAIKKMESSLVIKDYIAKSSVLNENSEINWVQKFTSKEAFIQDIMEYYINKIMQEPFHQLIEGLKTLDLLDSLRENPDVWKSCFVKPVIPLTADHFRTFIDVEWSEDPTIKKDQVPNMTFFFYFINELEHAINGYSISDLLMFATGYQTEPAGGLIKKIKVKFLPNDGSRRYPEATACSFELYLPTWPKTLNDFKEYFYTAFKAKGFTKEAF</sequence>
<evidence type="ECO:0000256" key="2">
    <source>
        <dbReference type="PROSITE-ProRule" id="PRU00104"/>
    </source>
</evidence>
<feature type="domain" description="HECT" evidence="4">
    <location>
        <begin position="391"/>
        <end position="419"/>
    </location>
</feature>
<organism evidence="5 6">
    <name type="scientific">Bemisia tabaci</name>
    <name type="common">Sweetpotato whitefly</name>
    <name type="synonym">Aleurodes tabaci</name>
    <dbReference type="NCBI Taxonomy" id="7038"/>
    <lineage>
        <taxon>Eukaryota</taxon>
        <taxon>Metazoa</taxon>
        <taxon>Ecdysozoa</taxon>
        <taxon>Arthropoda</taxon>
        <taxon>Hexapoda</taxon>
        <taxon>Insecta</taxon>
        <taxon>Pterygota</taxon>
        <taxon>Neoptera</taxon>
        <taxon>Paraneoptera</taxon>
        <taxon>Hemiptera</taxon>
        <taxon>Sternorrhyncha</taxon>
        <taxon>Aleyrodoidea</taxon>
        <taxon>Aleyrodidae</taxon>
        <taxon>Aleyrodinae</taxon>
        <taxon>Bemisia</taxon>
    </lineage>
</organism>
<keyword evidence="6" id="KW-1185">Reference proteome</keyword>
<evidence type="ECO:0000256" key="1">
    <source>
        <dbReference type="ARBA" id="ARBA00022786"/>
    </source>
</evidence>
<dbReference type="GO" id="GO:0004842">
    <property type="term" value="F:ubiquitin-protein transferase activity"/>
    <property type="evidence" value="ECO:0007669"/>
    <property type="project" value="InterPro"/>
</dbReference>
<evidence type="ECO:0000256" key="3">
    <source>
        <dbReference type="SAM" id="MobiDB-lite"/>
    </source>
</evidence>
<protein>
    <recommendedName>
        <fullName evidence="4">HECT domain-containing protein</fullName>
    </recommendedName>
</protein>
<proteinExistence type="predicted"/>
<feature type="domain" description="HECT" evidence="4">
    <location>
        <begin position="539"/>
        <end position="713"/>
    </location>
</feature>
<dbReference type="AlphaFoldDB" id="A0A9N9ZZA3"/>
<feature type="compositionally biased region" description="Polar residues" evidence="3">
    <location>
        <begin position="84"/>
        <end position="93"/>
    </location>
</feature>
<gene>
    <name evidence="5" type="ORF">BEMITA_LOCUS578</name>
</gene>
<dbReference type="InterPro" id="IPR035983">
    <property type="entry name" value="Hect_E3_ubiquitin_ligase"/>
</dbReference>